<dbReference type="Pfam" id="PF07743">
    <property type="entry name" value="HSCB_C"/>
    <property type="match status" value="1"/>
</dbReference>
<comment type="similarity">
    <text evidence="1">Belongs to the HscB family.</text>
</comment>
<dbReference type="InterPro" id="IPR036869">
    <property type="entry name" value="J_dom_sf"/>
</dbReference>
<dbReference type="GO" id="GO:0051087">
    <property type="term" value="F:protein-folding chaperone binding"/>
    <property type="evidence" value="ECO:0007669"/>
    <property type="project" value="InterPro"/>
</dbReference>
<accession>A0A192ZIX7</accession>
<dbReference type="NCBIfam" id="TIGR00714">
    <property type="entry name" value="hscB"/>
    <property type="match status" value="1"/>
</dbReference>
<dbReference type="InterPro" id="IPR036386">
    <property type="entry name" value="HscB_C_sf"/>
</dbReference>
<dbReference type="InterPro" id="IPR001623">
    <property type="entry name" value="DnaJ_domain"/>
</dbReference>
<reference evidence="4" key="1">
    <citation type="journal article" date="2016" name="Mol. Biol. Evol.">
        <title>Novel hydrogenosomes in the microaerophilic jakobid Stygiella incarcerata.</title>
        <authorList>
            <person name="Leger M.M."/>
            <person name="Eme L."/>
            <person name="Hug L.A."/>
            <person name="Roger A.J."/>
        </authorList>
    </citation>
    <scope>NUCLEOTIDE SEQUENCE</scope>
</reference>
<dbReference type="GO" id="GO:0001671">
    <property type="term" value="F:ATPase activator activity"/>
    <property type="evidence" value="ECO:0007669"/>
    <property type="project" value="InterPro"/>
</dbReference>
<evidence type="ECO:0000256" key="1">
    <source>
        <dbReference type="ARBA" id="ARBA00010476"/>
    </source>
</evidence>
<proteinExistence type="evidence at transcript level"/>
<dbReference type="InterPro" id="IPR009073">
    <property type="entry name" value="HscB_oligo_C"/>
</dbReference>
<evidence type="ECO:0000256" key="2">
    <source>
        <dbReference type="ARBA" id="ARBA00023186"/>
    </source>
</evidence>
<dbReference type="InterPro" id="IPR004640">
    <property type="entry name" value="HscB"/>
</dbReference>
<dbReference type="GO" id="GO:0005739">
    <property type="term" value="C:mitochondrion"/>
    <property type="evidence" value="ECO:0007669"/>
    <property type="project" value="TreeGrafter"/>
</dbReference>
<dbReference type="AlphaFoldDB" id="A0A192ZIX7"/>
<dbReference type="CDD" id="cd06257">
    <property type="entry name" value="DnaJ"/>
    <property type="match status" value="1"/>
</dbReference>
<dbReference type="SUPFAM" id="SSF46565">
    <property type="entry name" value="Chaperone J-domain"/>
    <property type="match status" value="1"/>
</dbReference>
<keyword evidence="2" id="KW-0143">Chaperone</keyword>
<dbReference type="GO" id="GO:0051259">
    <property type="term" value="P:protein complex oligomerization"/>
    <property type="evidence" value="ECO:0007669"/>
    <property type="project" value="InterPro"/>
</dbReference>
<organism evidence="4">
    <name type="scientific">Stygiella incarcerata</name>
    <dbReference type="NCBI Taxonomy" id="1712417"/>
    <lineage>
        <taxon>Eukaryota</taxon>
        <taxon>Discoba</taxon>
        <taxon>Jakobida</taxon>
        <taxon>Andalucina</taxon>
        <taxon>Stygiellidae</taxon>
        <taxon>Stygiella</taxon>
    </lineage>
</organism>
<dbReference type="PROSITE" id="PS50076">
    <property type="entry name" value="DNAJ_2"/>
    <property type="match status" value="1"/>
</dbReference>
<dbReference type="Gene3D" id="1.10.287.110">
    <property type="entry name" value="DnaJ domain"/>
    <property type="match status" value="1"/>
</dbReference>
<dbReference type="EMBL" id="KT984545">
    <property type="protein sequence ID" value="ANM86765.1"/>
    <property type="molecule type" value="mRNA"/>
</dbReference>
<dbReference type="Gene3D" id="1.20.1280.20">
    <property type="entry name" value="HscB, C-terminal domain"/>
    <property type="match status" value="1"/>
</dbReference>
<gene>
    <name evidence="4" type="primary">JAC1</name>
</gene>
<evidence type="ECO:0000259" key="3">
    <source>
        <dbReference type="PROSITE" id="PS50076"/>
    </source>
</evidence>
<dbReference type="PANTHER" id="PTHR14021">
    <property type="entry name" value="IRON-SULFUR CLUSTER CO-CHAPERONE PROTEIN HSCB"/>
    <property type="match status" value="1"/>
</dbReference>
<name>A0A192ZIX7_9EUKA</name>
<sequence length="292" mass="33253">MSLSRFVQSHELLISLISNLPNLPIVLSPPFTFLINPTCSFVSSSARSQKAHLMFKHQTLSLIPTHGNNLFQRQALGVRHLILSTRQSGPRKCWSCGSLLLPNEMFCGECSRIQPLPANADFFSILGMPRKLVIDSEEAHRNLQDLQMVLHPDKFAVKSKKEQDISRSVSTFLNQAYQTISDPFSRMFYILSLEGMDRETLGNVVDQDFLEEMMEKMELANDLEVNSEEFLKLQDENYDAMEAQFMRAADAMEKRNSSEAGRAAGVLNYLNRINVTLRDRQTELEIHVHSDI</sequence>
<dbReference type="GO" id="GO:0044571">
    <property type="term" value="P:[2Fe-2S] cluster assembly"/>
    <property type="evidence" value="ECO:0007669"/>
    <property type="project" value="InterPro"/>
</dbReference>
<protein>
    <submittedName>
        <fullName evidence="4">Jac1</fullName>
    </submittedName>
</protein>
<evidence type="ECO:0000313" key="4">
    <source>
        <dbReference type="EMBL" id="ANM86765.1"/>
    </source>
</evidence>
<dbReference type="PANTHER" id="PTHR14021:SF15">
    <property type="entry name" value="IRON-SULFUR CLUSTER CO-CHAPERONE PROTEIN HSCB"/>
    <property type="match status" value="1"/>
</dbReference>
<feature type="domain" description="J" evidence="3">
    <location>
        <begin position="121"/>
        <end position="193"/>
    </location>
</feature>